<dbReference type="RefSeq" id="WP_062628171.1">
    <property type="nucleotide sequence ID" value="NZ_CP014327.1"/>
</dbReference>
<dbReference type="AlphaFoldDB" id="A0A126UYI5"/>
<protein>
    <recommendedName>
        <fullName evidence="3">Reverse transcriptase domain-containing protein</fullName>
    </recommendedName>
</protein>
<dbReference type="Proteomes" id="UP000070371">
    <property type="component" value="Chromosome"/>
</dbReference>
<gene>
    <name evidence="1" type="ORF">RC74_07525</name>
</gene>
<keyword evidence="2" id="KW-1185">Reference proteome</keyword>
<dbReference type="KEGG" id="hat:RC74_07525"/>
<proteinExistence type="predicted"/>
<evidence type="ECO:0008006" key="3">
    <source>
        <dbReference type="Google" id="ProtNLM"/>
    </source>
</evidence>
<dbReference type="EMBL" id="CP014327">
    <property type="protein sequence ID" value="AML51128.1"/>
    <property type="molecule type" value="Genomic_DNA"/>
</dbReference>
<name>A0A126UYI5_9RHOB</name>
<evidence type="ECO:0000313" key="1">
    <source>
        <dbReference type="EMBL" id="AML51128.1"/>
    </source>
</evidence>
<dbReference type="OrthoDB" id="9793236at2"/>
<accession>A0A126UYI5</accession>
<organism evidence="1 2">
    <name type="scientific">Falsihalocynthiibacter arcticus</name>
    <dbReference type="NCBI Taxonomy" id="1579316"/>
    <lineage>
        <taxon>Bacteria</taxon>
        <taxon>Pseudomonadati</taxon>
        <taxon>Pseudomonadota</taxon>
        <taxon>Alphaproteobacteria</taxon>
        <taxon>Rhodobacterales</taxon>
        <taxon>Roseobacteraceae</taxon>
        <taxon>Falsihalocynthiibacter</taxon>
    </lineage>
</organism>
<sequence length="108" mass="12007">MTADCDKTLDDFAVSKGGVYMRYSDDILLIIPAEDGVAEEAEKLAIAEIKKSGSKLIIKQEKTCIAEFQKSKSGLMFSHIKGLQGHNGFEYLGFQYDGKFVYVRDSTI</sequence>
<evidence type="ECO:0000313" key="2">
    <source>
        <dbReference type="Proteomes" id="UP000070371"/>
    </source>
</evidence>
<reference evidence="1 2" key="1">
    <citation type="submission" date="2016-02" db="EMBL/GenBank/DDBJ databases">
        <title>Complete genome sequence of Halocynthiibacter arcticus PAMC 20958t from arctic marine sediment.</title>
        <authorList>
            <person name="Lee Y.M."/>
            <person name="Baek K."/>
            <person name="Lee H.K."/>
            <person name="Shin S.C."/>
        </authorList>
    </citation>
    <scope>NUCLEOTIDE SEQUENCE [LARGE SCALE GENOMIC DNA]</scope>
    <source>
        <strain evidence="1">PAMC 20958</strain>
    </source>
</reference>